<gene>
    <name evidence="7" type="ORF">F0Q34_16960</name>
</gene>
<reference evidence="7 8" key="1">
    <citation type="journal article" date="2015" name="Int. J. Syst. Evol. Microbiol.">
        <title>Roseomonas oryzae sp. nov., isolated from paddy rhizosphere soil.</title>
        <authorList>
            <person name="Ramaprasad E.V."/>
            <person name="Sasikala Ch."/>
            <person name="Ramana Ch.V."/>
        </authorList>
    </citation>
    <scope>NUCLEOTIDE SEQUENCE [LARGE SCALE GENOMIC DNA]</scope>
    <source>
        <strain evidence="7 8">KCTC 42542</strain>
    </source>
</reference>
<comment type="pathway">
    <text evidence="1">Carbohydrate metabolism; galactose metabolism.</text>
</comment>
<dbReference type="PANTHER" id="PTHR43725:SF53">
    <property type="entry name" value="UDP-ARABINOSE 4-EPIMERASE 1"/>
    <property type="match status" value="1"/>
</dbReference>
<organism evidence="7 8">
    <name type="scientific">Teichococcus oryzae</name>
    <dbReference type="NCBI Taxonomy" id="1608942"/>
    <lineage>
        <taxon>Bacteria</taxon>
        <taxon>Pseudomonadati</taxon>
        <taxon>Pseudomonadota</taxon>
        <taxon>Alphaproteobacteria</taxon>
        <taxon>Acetobacterales</taxon>
        <taxon>Roseomonadaceae</taxon>
        <taxon>Roseomonas</taxon>
    </lineage>
</organism>
<dbReference type="OrthoDB" id="9801785at2"/>
<dbReference type="Gene3D" id="3.40.50.720">
    <property type="entry name" value="NAD(P)-binding Rossmann-like Domain"/>
    <property type="match status" value="1"/>
</dbReference>
<comment type="similarity">
    <text evidence="2">Belongs to the NAD(P)-dependent epimerase/dehydratase family.</text>
</comment>
<dbReference type="InterPro" id="IPR036291">
    <property type="entry name" value="NAD(P)-bd_dom_sf"/>
</dbReference>
<sequence length="320" mass="34759">MKGGAHMILGGCGFIGRHVALLLAEQGEDVILCDRVPSTTVYPEAVRERIKWQPFNLQSAEWDVLLEGVGTVHHYAWASIPATAHADPMQDLALNTLPCLALLEAMRRRGEHSPRLVFTSSGGTVYGKLRRVPVHEDHPLAPITAYGAGKVAAELYLGLYNTLHGLDCRIARLSNPFGAGQDLARGQGAATTFLHHALTHQPITIWGDGEVVRDYIHVSDAAAGLVALARMPRREGTFTFNIGSGQGVSLNGIILELENRLGRVLDVRREPGRPFDVPVSVLDISLARDTLGWAPRLSFSDGITRTLADLNREAPLSTLH</sequence>
<evidence type="ECO:0000313" key="7">
    <source>
        <dbReference type="EMBL" id="KAA2212008.1"/>
    </source>
</evidence>
<comment type="caution">
    <text evidence="7">The sequence shown here is derived from an EMBL/GenBank/DDBJ whole genome shotgun (WGS) entry which is preliminary data.</text>
</comment>
<dbReference type="PANTHER" id="PTHR43725">
    <property type="entry name" value="UDP-GLUCOSE 4-EPIMERASE"/>
    <property type="match status" value="1"/>
</dbReference>
<evidence type="ECO:0000256" key="2">
    <source>
        <dbReference type="ARBA" id="ARBA00007637"/>
    </source>
</evidence>
<dbReference type="GO" id="GO:0033499">
    <property type="term" value="P:galactose catabolic process via UDP-galactose, Leloir pathway"/>
    <property type="evidence" value="ECO:0007669"/>
    <property type="project" value="TreeGrafter"/>
</dbReference>
<protein>
    <recommendedName>
        <fullName evidence="3">UDP-glucose 4-epimerase</fullName>
    </recommendedName>
    <alternativeName>
        <fullName evidence="5">Galactowaldenase</fullName>
    </alternativeName>
    <alternativeName>
        <fullName evidence="4">UDP-galactose 4-epimerase</fullName>
    </alternativeName>
</protein>
<dbReference type="Pfam" id="PF01370">
    <property type="entry name" value="Epimerase"/>
    <property type="match status" value="1"/>
</dbReference>
<keyword evidence="8" id="KW-1185">Reference proteome</keyword>
<dbReference type="SUPFAM" id="SSF51735">
    <property type="entry name" value="NAD(P)-binding Rossmann-fold domains"/>
    <property type="match status" value="1"/>
</dbReference>
<dbReference type="EMBL" id="VUKA01000012">
    <property type="protein sequence ID" value="KAA2212008.1"/>
    <property type="molecule type" value="Genomic_DNA"/>
</dbReference>
<dbReference type="Gene3D" id="3.90.25.10">
    <property type="entry name" value="UDP-galactose 4-epimerase, domain 1"/>
    <property type="match status" value="1"/>
</dbReference>
<evidence type="ECO:0000313" key="8">
    <source>
        <dbReference type="Proteomes" id="UP000322110"/>
    </source>
</evidence>
<dbReference type="AlphaFoldDB" id="A0A5B2TDS1"/>
<evidence type="ECO:0000259" key="6">
    <source>
        <dbReference type="Pfam" id="PF01370"/>
    </source>
</evidence>
<evidence type="ECO:0000256" key="4">
    <source>
        <dbReference type="ARBA" id="ARBA00031367"/>
    </source>
</evidence>
<proteinExistence type="inferred from homology"/>
<evidence type="ECO:0000256" key="1">
    <source>
        <dbReference type="ARBA" id="ARBA00004947"/>
    </source>
</evidence>
<feature type="domain" description="NAD-dependent epimerase/dehydratase" evidence="6">
    <location>
        <begin position="7"/>
        <end position="243"/>
    </location>
</feature>
<name>A0A5B2TDS1_9PROT</name>
<evidence type="ECO:0000256" key="3">
    <source>
        <dbReference type="ARBA" id="ARBA00018569"/>
    </source>
</evidence>
<accession>A0A5B2TDS1</accession>
<dbReference type="InterPro" id="IPR001509">
    <property type="entry name" value="Epimerase_deHydtase"/>
</dbReference>
<dbReference type="Proteomes" id="UP000322110">
    <property type="component" value="Unassembled WGS sequence"/>
</dbReference>
<evidence type="ECO:0000256" key="5">
    <source>
        <dbReference type="ARBA" id="ARBA00033067"/>
    </source>
</evidence>